<keyword evidence="3" id="KW-1185">Reference proteome</keyword>
<evidence type="ECO:0000256" key="1">
    <source>
        <dbReference type="SAM" id="MobiDB-lite"/>
    </source>
</evidence>
<dbReference type="EMBL" id="BOMG01000055">
    <property type="protein sequence ID" value="GID55996.1"/>
    <property type="molecule type" value="Genomic_DNA"/>
</dbReference>
<organism evidence="2 3">
    <name type="scientific">Actinoplanes couchii</name>
    <dbReference type="NCBI Taxonomy" id="403638"/>
    <lineage>
        <taxon>Bacteria</taxon>
        <taxon>Bacillati</taxon>
        <taxon>Actinomycetota</taxon>
        <taxon>Actinomycetes</taxon>
        <taxon>Micromonosporales</taxon>
        <taxon>Micromonosporaceae</taxon>
        <taxon>Actinoplanes</taxon>
    </lineage>
</organism>
<evidence type="ECO:0000313" key="2">
    <source>
        <dbReference type="EMBL" id="GID55996.1"/>
    </source>
</evidence>
<comment type="caution">
    <text evidence="2">The sequence shown here is derived from an EMBL/GenBank/DDBJ whole genome shotgun (WGS) entry which is preliminary data.</text>
</comment>
<dbReference type="Proteomes" id="UP000612282">
    <property type="component" value="Unassembled WGS sequence"/>
</dbReference>
<evidence type="ECO:0000313" key="3">
    <source>
        <dbReference type="Proteomes" id="UP000612282"/>
    </source>
</evidence>
<reference evidence="2 3" key="1">
    <citation type="submission" date="2021-01" db="EMBL/GenBank/DDBJ databases">
        <title>Whole genome shotgun sequence of Actinoplanes couchii NBRC 106145.</title>
        <authorList>
            <person name="Komaki H."/>
            <person name="Tamura T."/>
        </authorList>
    </citation>
    <scope>NUCLEOTIDE SEQUENCE [LARGE SCALE GENOMIC DNA]</scope>
    <source>
        <strain evidence="2 3">NBRC 106145</strain>
    </source>
</reference>
<protein>
    <submittedName>
        <fullName evidence="2">Uncharacterized protein</fullName>
    </submittedName>
</protein>
<feature type="compositionally biased region" description="Acidic residues" evidence="1">
    <location>
        <begin position="16"/>
        <end position="26"/>
    </location>
</feature>
<feature type="region of interest" description="Disordered" evidence="1">
    <location>
        <begin position="1"/>
        <end position="58"/>
    </location>
</feature>
<sequence>MAVGNRNTLGAADGDPAGESDADGEAADGAAGADGTVGEATTGTGVSMGRSTTSVSPVRAQASVAVTDMANAVVSATTCSSRERV</sequence>
<proteinExistence type="predicted"/>
<feature type="compositionally biased region" description="Low complexity" evidence="1">
    <location>
        <begin position="27"/>
        <end position="45"/>
    </location>
</feature>
<gene>
    <name evidence="2" type="ORF">Aco03nite_044000</name>
</gene>
<accession>A0ABQ3XBY7</accession>
<name>A0ABQ3XBY7_9ACTN</name>